<protein>
    <submittedName>
        <fullName evidence="1">Uncharacterized protein</fullName>
    </submittedName>
</protein>
<name>A0A8J6P1A1_9BACT</name>
<dbReference type="Proteomes" id="UP000605201">
    <property type="component" value="Unassembled WGS sequence"/>
</dbReference>
<dbReference type="EMBL" id="JACNIG010000101">
    <property type="protein sequence ID" value="MBC8431010.1"/>
    <property type="molecule type" value="Genomic_DNA"/>
</dbReference>
<reference evidence="1 2" key="1">
    <citation type="submission" date="2020-08" db="EMBL/GenBank/DDBJ databases">
        <title>Bridging the membrane lipid divide: bacteria of the FCB group superphylum have the potential to synthesize archaeal ether lipids.</title>
        <authorList>
            <person name="Villanueva L."/>
            <person name="Von Meijenfeldt F.A.B."/>
            <person name="Westbye A.B."/>
            <person name="Yadav S."/>
            <person name="Hopmans E.C."/>
            <person name="Dutilh B.E."/>
            <person name="Sinninghe Damste J.S."/>
        </authorList>
    </citation>
    <scope>NUCLEOTIDE SEQUENCE [LARGE SCALE GENOMIC DNA]</scope>
    <source>
        <strain evidence="1">NIOZ-UU17</strain>
    </source>
</reference>
<sequence length="186" mass="20528">MATCRKCGEKFPLFTIREARHPSPFGDGDLCRECYWPYGLVLEKYTTNLKKTETDPKAAVWVALCCLLAAQRVNLVRTITAAIIGLTETQSSWEVCRQRAVELATKAMTMFSLDSDGQVFVKGLLDMAAGTTEPPPRKIRIQQYASVMGDTILAIEHQALVRSGVSIDDLNNCVAALPGHQWLLAP</sequence>
<organism evidence="1 2">
    <name type="scientific">Candidatus Desulfatibia vada</name>
    <dbReference type="NCBI Taxonomy" id="2841696"/>
    <lineage>
        <taxon>Bacteria</taxon>
        <taxon>Pseudomonadati</taxon>
        <taxon>Thermodesulfobacteriota</taxon>
        <taxon>Desulfobacteria</taxon>
        <taxon>Desulfobacterales</taxon>
        <taxon>Desulfobacterales incertae sedis</taxon>
        <taxon>Candidatus Desulfatibia</taxon>
    </lineage>
</organism>
<evidence type="ECO:0000313" key="1">
    <source>
        <dbReference type="EMBL" id="MBC8431010.1"/>
    </source>
</evidence>
<comment type="caution">
    <text evidence="1">The sequence shown here is derived from an EMBL/GenBank/DDBJ whole genome shotgun (WGS) entry which is preliminary data.</text>
</comment>
<accession>A0A8J6P1A1</accession>
<proteinExistence type="predicted"/>
<evidence type="ECO:0000313" key="2">
    <source>
        <dbReference type="Proteomes" id="UP000605201"/>
    </source>
</evidence>
<gene>
    <name evidence="1" type="ORF">H8D96_03730</name>
</gene>
<dbReference type="AlphaFoldDB" id="A0A8J6P1A1"/>